<keyword evidence="9" id="KW-0493">Microtubule</keyword>
<evidence type="ECO:0000313" key="18">
    <source>
        <dbReference type="EMBL" id="KAF7291721.1"/>
    </source>
</evidence>
<dbReference type="Proteomes" id="UP000613580">
    <property type="component" value="Unassembled WGS sequence"/>
</dbReference>
<dbReference type="OrthoDB" id="5566853at2759"/>
<keyword evidence="14" id="KW-0131">Cell cycle</keyword>
<keyword evidence="19" id="KW-1185">Reference proteome</keyword>
<keyword evidence="7" id="KW-0963">Cytoplasm</keyword>
<evidence type="ECO:0000256" key="9">
    <source>
        <dbReference type="ARBA" id="ARBA00022701"/>
    </source>
</evidence>
<evidence type="ECO:0000256" key="17">
    <source>
        <dbReference type="SAM" id="MobiDB-lite"/>
    </source>
</evidence>
<comment type="similarity">
    <text evidence="4">Belongs to the DASH complex DAD1 family.</text>
</comment>
<evidence type="ECO:0000256" key="7">
    <source>
        <dbReference type="ARBA" id="ARBA00022490"/>
    </source>
</evidence>
<keyword evidence="8" id="KW-0132">Cell division</keyword>
<dbReference type="PANTHER" id="PTHR28025">
    <property type="entry name" value="DASH COMPLEX SUBUNIT DAD1"/>
    <property type="match status" value="1"/>
</dbReference>
<dbReference type="GO" id="GO:0072686">
    <property type="term" value="C:mitotic spindle"/>
    <property type="evidence" value="ECO:0007669"/>
    <property type="project" value="InterPro"/>
</dbReference>
<evidence type="ECO:0000256" key="2">
    <source>
        <dbReference type="ARBA" id="ARBA00004186"/>
    </source>
</evidence>
<evidence type="ECO:0000256" key="6">
    <source>
        <dbReference type="ARBA" id="ARBA00022454"/>
    </source>
</evidence>
<evidence type="ECO:0000256" key="11">
    <source>
        <dbReference type="ARBA" id="ARBA00022838"/>
    </source>
</evidence>
<comment type="caution">
    <text evidence="18">The sequence shown here is derived from an EMBL/GenBank/DDBJ whole genome shotgun (WGS) entry which is preliminary data.</text>
</comment>
<evidence type="ECO:0000256" key="14">
    <source>
        <dbReference type="ARBA" id="ARBA00023306"/>
    </source>
</evidence>
<evidence type="ECO:0000256" key="15">
    <source>
        <dbReference type="ARBA" id="ARBA00023328"/>
    </source>
</evidence>
<keyword evidence="13" id="KW-0539">Nucleus</keyword>
<evidence type="ECO:0000256" key="13">
    <source>
        <dbReference type="ARBA" id="ARBA00023242"/>
    </source>
</evidence>
<comment type="subcellular location">
    <subcellularLocation>
        <location evidence="3">Chromosome</location>
        <location evidence="3">Centromere</location>
        <location evidence="3">Kinetochore</location>
    </subcellularLocation>
    <subcellularLocation>
        <location evidence="2">Cytoplasm</location>
        <location evidence="2">Cytoskeleton</location>
        <location evidence="2">Spindle</location>
    </subcellularLocation>
    <subcellularLocation>
        <location evidence="1">Nucleus</location>
    </subcellularLocation>
</comment>
<evidence type="ECO:0000313" key="19">
    <source>
        <dbReference type="Proteomes" id="UP000613580"/>
    </source>
</evidence>
<dbReference type="Pfam" id="PF08649">
    <property type="entry name" value="DASH_Dad1"/>
    <property type="match status" value="1"/>
</dbReference>
<organism evidence="18 19">
    <name type="scientific">Mycena chlorophos</name>
    <name type="common">Agaric fungus</name>
    <name type="synonym">Agaricus chlorophos</name>
    <dbReference type="NCBI Taxonomy" id="658473"/>
    <lineage>
        <taxon>Eukaryota</taxon>
        <taxon>Fungi</taxon>
        <taxon>Dikarya</taxon>
        <taxon>Basidiomycota</taxon>
        <taxon>Agaricomycotina</taxon>
        <taxon>Agaricomycetes</taxon>
        <taxon>Agaricomycetidae</taxon>
        <taxon>Agaricales</taxon>
        <taxon>Marasmiineae</taxon>
        <taxon>Mycenaceae</taxon>
        <taxon>Mycena</taxon>
    </lineage>
</organism>
<accession>A0A8H6VTU7</accession>
<dbReference type="PANTHER" id="PTHR28025:SF1">
    <property type="entry name" value="DASH COMPLEX SUBUNIT DAD1"/>
    <property type="match status" value="1"/>
</dbReference>
<evidence type="ECO:0000256" key="3">
    <source>
        <dbReference type="ARBA" id="ARBA00004629"/>
    </source>
</evidence>
<keyword evidence="15" id="KW-0137">Centromere</keyword>
<gene>
    <name evidence="18" type="ORF">HMN09_01263700</name>
</gene>
<reference evidence="18" key="1">
    <citation type="submission" date="2020-05" db="EMBL/GenBank/DDBJ databases">
        <title>Mycena genomes resolve the evolution of fungal bioluminescence.</title>
        <authorList>
            <person name="Tsai I.J."/>
        </authorList>
    </citation>
    <scope>NUCLEOTIDE SEQUENCE</scope>
    <source>
        <strain evidence="18">110903Hualien_Pintung</strain>
    </source>
</reference>
<proteinExistence type="inferred from homology"/>
<keyword evidence="10" id="KW-0498">Mitosis</keyword>
<evidence type="ECO:0000256" key="4">
    <source>
        <dbReference type="ARBA" id="ARBA00010146"/>
    </source>
</evidence>
<dbReference type="GO" id="GO:0051301">
    <property type="term" value="P:cell division"/>
    <property type="evidence" value="ECO:0007669"/>
    <property type="project" value="UniProtKB-KW"/>
</dbReference>
<feature type="region of interest" description="Disordered" evidence="17">
    <location>
        <begin position="1"/>
        <end position="21"/>
    </location>
</feature>
<sequence>MSQLDRDREGSSSDASFFERERERLTREIKADFDTVLSSTNTLNRKLEEVIGMTKEYSTIADLWSSFYQLMRDTGTGETDVDQELVAEEQEQAAANPKSSSRNGQ</sequence>
<evidence type="ECO:0000256" key="5">
    <source>
        <dbReference type="ARBA" id="ARBA00020261"/>
    </source>
</evidence>
<evidence type="ECO:0000256" key="10">
    <source>
        <dbReference type="ARBA" id="ARBA00022776"/>
    </source>
</evidence>
<dbReference type="GO" id="GO:0044732">
    <property type="term" value="C:mitotic spindle pole body"/>
    <property type="evidence" value="ECO:0007669"/>
    <property type="project" value="TreeGrafter"/>
</dbReference>
<evidence type="ECO:0000256" key="12">
    <source>
        <dbReference type="ARBA" id="ARBA00023212"/>
    </source>
</evidence>
<dbReference type="GO" id="GO:0042729">
    <property type="term" value="C:DASH complex"/>
    <property type="evidence" value="ECO:0007669"/>
    <property type="project" value="InterPro"/>
</dbReference>
<dbReference type="GO" id="GO:0005876">
    <property type="term" value="C:spindle microtubule"/>
    <property type="evidence" value="ECO:0007669"/>
    <property type="project" value="TreeGrafter"/>
</dbReference>
<dbReference type="GO" id="GO:0051010">
    <property type="term" value="F:microtubule plus-end binding"/>
    <property type="evidence" value="ECO:0007669"/>
    <property type="project" value="TreeGrafter"/>
</dbReference>
<evidence type="ECO:0000256" key="1">
    <source>
        <dbReference type="ARBA" id="ARBA00004123"/>
    </source>
</evidence>
<dbReference type="EMBL" id="JACAZE010000024">
    <property type="protein sequence ID" value="KAF7291721.1"/>
    <property type="molecule type" value="Genomic_DNA"/>
</dbReference>
<protein>
    <recommendedName>
        <fullName evidence="5">DASH complex subunit DAD1</fullName>
    </recommendedName>
    <alternativeName>
        <fullName evidence="16">Outer kinetochore protein DAD1</fullName>
    </alternativeName>
</protein>
<name>A0A8H6VTU7_MYCCL</name>
<evidence type="ECO:0000256" key="16">
    <source>
        <dbReference type="ARBA" id="ARBA00030566"/>
    </source>
</evidence>
<keyword evidence="12" id="KW-0206">Cytoskeleton</keyword>
<evidence type="ECO:0000256" key="8">
    <source>
        <dbReference type="ARBA" id="ARBA00022618"/>
    </source>
</evidence>
<dbReference type="AlphaFoldDB" id="A0A8H6VTU7"/>
<keyword evidence="6" id="KW-0158">Chromosome</keyword>
<keyword evidence="11" id="KW-0995">Kinetochore</keyword>
<dbReference type="InterPro" id="IPR013958">
    <property type="entry name" value="DASH_Dad1"/>
</dbReference>